<proteinExistence type="predicted"/>
<dbReference type="RefSeq" id="WP_076524218.1">
    <property type="nucleotide sequence ID" value="NZ_CP067140.1"/>
</dbReference>
<name>A0AA45W2Z2_9RHOB</name>
<dbReference type="EMBL" id="CP067140">
    <property type="protein sequence ID" value="WCR04995.1"/>
    <property type="molecule type" value="Genomic_DNA"/>
</dbReference>
<dbReference type="AlphaFoldDB" id="A0AA45W2Z2"/>
<dbReference type="EMBL" id="FTOU01000003">
    <property type="protein sequence ID" value="SIS71565.1"/>
    <property type="molecule type" value="Genomic_DNA"/>
</dbReference>
<gene>
    <name evidence="2" type="ORF">JHX88_09935</name>
    <name evidence="1" type="ORF">SAMN05421772_103215</name>
</gene>
<reference evidence="1 3" key="1">
    <citation type="submission" date="2017-01" db="EMBL/GenBank/DDBJ databases">
        <authorList>
            <person name="Varghese N."/>
            <person name="Submissions S."/>
        </authorList>
    </citation>
    <scope>NUCLEOTIDE SEQUENCE [LARGE SCALE GENOMIC DNA]</scope>
    <source>
        <strain evidence="1 3">DSM 18447</strain>
    </source>
</reference>
<dbReference type="Proteomes" id="UP000186216">
    <property type="component" value="Unassembled WGS sequence"/>
</dbReference>
<evidence type="ECO:0000313" key="4">
    <source>
        <dbReference type="Proteomes" id="UP001215549"/>
    </source>
</evidence>
<accession>A0AA45W2Z2</accession>
<evidence type="ECO:0000313" key="2">
    <source>
        <dbReference type="EMBL" id="WCR04995.1"/>
    </source>
</evidence>
<protein>
    <submittedName>
        <fullName evidence="1">Uncharacterized protein</fullName>
    </submittedName>
</protein>
<keyword evidence="4" id="KW-1185">Reference proteome</keyword>
<reference evidence="2 4" key="2">
    <citation type="submission" date="2021-01" db="EMBL/GenBank/DDBJ databases">
        <title>Biogeographic distribution of Paracoccus.</title>
        <authorList>
            <person name="Hollensteiner J."/>
            <person name="Leineberger J."/>
            <person name="Brinkhoff T."/>
            <person name="Daniel R."/>
        </authorList>
    </citation>
    <scope>NUCLEOTIDE SEQUENCE [LARGE SCALE GENOMIC DNA]</scope>
    <source>
        <strain evidence="2 4">DSM 18447</strain>
    </source>
</reference>
<dbReference type="Proteomes" id="UP001215549">
    <property type="component" value="Chromosome"/>
</dbReference>
<evidence type="ECO:0000313" key="3">
    <source>
        <dbReference type="Proteomes" id="UP000186216"/>
    </source>
</evidence>
<sequence>MTAEEVAAEDAALTAETTAQLAFLESARAAGDLDRVLELMGRAIEPGDDPRLTMGLAALRRISASSLI</sequence>
<organism evidence="1 3">
    <name type="scientific">Paracoccus saliphilus</name>
    <dbReference type="NCBI Taxonomy" id="405559"/>
    <lineage>
        <taxon>Bacteria</taxon>
        <taxon>Pseudomonadati</taxon>
        <taxon>Pseudomonadota</taxon>
        <taxon>Alphaproteobacteria</taxon>
        <taxon>Rhodobacterales</taxon>
        <taxon>Paracoccaceae</taxon>
        <taxon>Paracoccus</taxon>
    </lineage>
</organism>
<evidence type="ECO:0000313" key="1">
    <source>
        <dbReference type="EMBL" id="SIS71565.1"/>
    </source>
</evidence>